<protein>
    <recommendedName>
        <fullName evidence="3">Transcriptional regulator</fullName>
    </recommendedName>
</protein>
<gene>
    <name evidence="1" type="ORF">BJP51_15855</name>
</gene>
<dbReference type="Proteomes" id="UP000187465">
    <property type="component" value="Unassembled WGS sequence"/>
</dbReference>
<dbReference type="SUPFAM" id="SSF46785">
    <property type="entry name" value="Winged helix' DNA-binding domain"/>
    <property type="match status" value="1"/>
</dbReference>
<dbReference type="EMBL" id="MKQP01000017">
    <property type="protein sequence ID" value="OMD32573.1"/>
    <property type="molecule type" value="Genomic_DNA"/>
</dbReference>
<dbReference type="Gene3D" id="1.10.10.10">
    <property type="entry name" value="Winged helix-like DNA-binding domain superfamily/Winged helix DNA-binding domain"/>
    <property type="match status" value="1"/>
</dbReference>
<evidence type="ECO:0008006" key="3">
    <source>
        <dbReference type="Google" id="ProtNLM"/>
    </source>
</evidence>
<comment type="caution">
    <text evidence="1">The sequence shown here is derived from an EMBL/GenBank/DDBJ whole genome shotgun (WGS) entry which is preliminary data.</text>
</comment>
<evidence type="ECO:0000313" key="1">
    <source>
        <dbReference type="EMBL" id="OMD32573.1"/>
    </source>
</evidence>
<accession>A0A1R0XBX6</accession>
<proteinExistence type="predicted"/>
<dbReference type="AlphaFoldDB" id="A0A1R0XBX6"/>
<dbReference type="RefSeq" id="WP_256715909.1">
    <property type="nucleotide sequence ID" value="NZ_MKQP01000017.1"/>
</dbReference>
<organism evidence="1 2">
    <name type="scientific">Paenibacillus odorifer</name>
    <dbReference type="NCBI Taxonomy" id="189426"/>
    <lineage>
        <taxon>Bacteria</taxon>
        <taxon>Bacillati</taxon>
        <taxon>Bacillota</taxon>
        <taxon>Bacilli</taxon>
        <taxon>Bacillales</taxon>
        <taxon>Paenibacillaceae</taxon>
        <taxon>Paenibacillus</taxon>
    </lineage>
</organism>
<sequence>MYNTEHNTTIDFELDSPLEDYLSRMIAQIPNASRLVMQTLANKSFNKEDLSLQAKVRRGDLNTALNWIESLGLVGYSTSGRQKLYQLTPLGVKAYNKFNDLFTTLKEETRD</sequence>
<dbReference type="InterPro" id="IPR036388">
    <property type="entry name" value="WH-like_DNA-bd_sf"/>
</dbReference>
<dbReference type="InterPro" id="IPR036390">
    <property type="entry name" value="WH_DNA-bd_sf"/>
</dbReference>
<evidence type="ECO:0000313" key="2">
    <source>
        <dbReference type="Proteomes" id="UP000187465"/>
    </source>
</evidence>
<reference evidence="1 2" key="1">
    <citation type="submission" date="2016-10" db="EMBL/GenBank/DDBJ databases">
        <title>Paenibacillus species isolates.</title>
        <authorList>
            <person name="Beno S.M."/>
        </authorList>
    </citation>
    <scope>NUCLEOTIDE SEQUENCE [LARGE SCALE GENOMIC DNA]</scope>
    <source>
        <strain evidence="1 2">FSL H7-0604</strain>
    </source>
</reference>
<name>A0A1R0XBX6_9BACL</name>